<dbReference type="Proteomes" id="UP000027936">
    <property type="component" value="Unassembled WGS sequence"/>
</dbReference>
<dbReference type="Pfam" id="PF00395">
    <property type="entry name" value="SLH"/>
    <property type="match status" value="2"/>
</dbReference>
<accession>A0A072NG25</accession>
<dbReference type="EMBL" id="JJRY01000044">
    <property type="protein sequence ID" value="KEF35888.1"/>
    <property type="molecule type" value="Genomic_DNA"/>
</dbReference>
<dbReference type="PATRIC" id="fig|1348973.3.peg.4798"/>
<dbReference type="InterPro" id="IPR001119">
    <property type="entry name" value="SLH_dom"/>
</dbReference>
<name>A0A072NG25_SCHAZ</name>
<reference evidence="3 4" key="1">
    <citation type="submission" date="2014-04" db="EMBL/GenBank/DDBJ databases">
        <title>Draft genome sequence of Bacillus azotoformans MEV2011, a (co-) denitrifying strain unable to grow in the presence of oxygen.</title>
        <authorList>
            <person name="Nielsen M."/>
            <person name="Schreiber L."/>
            <person name="Finster K."/>
            <person name="Schramm A."/>
        </authorList>
    </citation>
    <scope>NUCLEOTIDE SEQUENCE [LARGE SCALE GENOMIC DNA]</scope>
    <source>
        <strain evidence="3 4">MEV2011</strain>
    </source>
</reference>
<sequence length="668" mass="76398">MNLLKKVIIISLLIPSFYFNLNIEKSFAENKQISFGEVSDGVMINNLEYDGATGFGYATHTKIQYPENKMTENKILYINTEDLEIQHELQLTSYPGHLEIYKNNLYIALPDEKKVVLANTIYDGKITKEIPLPNYSYGLELGNGNLFYLDSKGAVMAYDLETGDIQTLGTYNQAVLLFNEKTQTLYVGDISSNYKMRLTTLKDQGDYFIKKDVTEFEQTVSRLGDMILDDCYLYVERYQIDISGKPVINNTFRSPIVEVKGDLVITEDRDILQTIAPYSEGKMDHFASEAKILENGKILVYNRIPPRTMYLYDSIHDFIELDMEYFSYDYIENHELNSDYFPPDISDHWAYENLDDFISADLLAGIKSGDGNVYVYPDKTITRAEFTALLVRALDLKKTNGAPKQFTDVKQGDWYYNIVQIGSSYGFVSGFDDGRFLPNEKVKRDQMASMIVRAFASRIKFGEGTPKNFSDVPNYWAKQAITDASALGIVAGKTPTEFKPNLSATRAEAVVMLYRALHKETGNMPSIEEIEEAVFNFRNSLDQAYTAQDFQKAQRIIDQNTTGYFKEETQYELDVFKYLLQEGVSISQTRNQGMDVNLVEVSPRYAIVELLDAQYDYTFKKGSLQSYSLGDVSGVLYLRKMADGTWKIYNVYYYETEADTELLGQREM</sequence>
<dbReference type="SUPFAM" id="SSF63825">
    <property type="entry name" value="YWTD domain"/>
    <property type="match status" value="1"/>
</dbReference>
<feature type="domain" description="SLH" evidence="2">
    <location>
        <begin position="464"/>
        <end position="527"/>
    </location>
</feature>
<dbReference type="InterPro" id="IPR051465">
    <property type="entry name" value="Cell_Envelope_Struct_Comp"/>
</dbReference>
<keyword evidence="1" id="KW-0732">Signal</keyword>
<dbReference type="OrthoDB" id="174569at2"/>
<feature type="domain" description="SLH" evidence="2">
    <location>
        <begin position="337"/>
        <end position="404"/>
    </location>
</feature>
<feature type="domain" description="SLH" evidence="2">
    <location>
        <begin position="405"/>
        <end position="463"/>
    </location>
</feature>
<evidence type="ECO:0000313" key="4">
    <source>
        <dbReference type="Proteomes" id="UP000027936"/>
    </source>
</evidence>
<dbReference type="PROSITE" id="PS51272">
    <property type="entry name" value="SLH"/>
    <property type="match status" value="3"/>
</dbReference>
<evidence type="ECO:0000259" key="2">
    <source>
        <dbReference type="PROSITE" id="PS51272"/>
    </source>
</evidence>
<gene>
    <name evidence="3" type="ORF">M670_04942</name>
</gene>
<evidence type="ECO:0000256" key="1">
    <source>
        <dbReference type="ARBA" id="ARBA00022729"/>
    </source>
</evidence>
<dbReference type="PANTHER" id="PTHR43308">
    <property type="entry name" value="OUTER MEMBRANE PROTEIN ALPHA-RELATED"/>
    <property type="match status" value="1"/>
</dbReference>
<evidence type="ECO:0000313" key="3">
    <source>
        <dbReference type="EMBL" id="KEF35888.1"/>
    </source>
</evidence>
<protein>
    <submittedName>
        <fullName evidence="3">Putative S-layer protein</fullName>
    </submittedName>
</protein>
<dbReference type="AlphaFoldDB" id="A0A072NG25"/>
<organism evidence="3 4">
    <name type="scientific">Schinkia azotoformans MEV2011</name>
    <dbReference type="NCBI Taxonomy" id="1348973"/>
    <lineage>
        <taxon>Bacteria</taxon>
        <taxon>Bacillati</taxon>
        <taxon>Bacillota</taxon>
        <taxon>Bacilli</taxon>
        <taxon>Bacillales</taxon>
        <taxon>Bacillaceae</taxon>
        <taxon>Calidifontibacillus/Schinkia group</taxon>
        <taxon>Schinkia</taxon>
    </lineage>
</organism>
<comment type="caution">
    <text evidence="3">The sequence shown here is derived from an EMBL/GenBank/DDBJ whole genome shotgun (WGS) entry which is preliminary data.</text>
</comment>
<proteinExistence type="predicted"/>
<dbReference type="RefSeq" id="WP_035199059.1">
    <property type="nucleotide sequence ID" value="NZ_JJRY01000044.1"/>
</dbReference>